<feature type="non-terminal residue" evidence="1">
    <location>
        <position position="1"/>
    </location>
</feature>
<dbReference type="AlphaFoldDB" id="A0A392UF84"/>
<organism evidence="1 2">
    <name type="scientific">Trifolium medium</name>
    <dbReference type="NCBI Taxonomy" id="97028"/>
    <lineage>
        <taxon>Eukaryota</taxon>
        <taxon>Viridiplantae</taxon>
        <taxon>Streptophyta</taxon>
        <taxon>Embryophyta</taxon>
        <taxon>Tracheophyta</taxon>
        <taxon>Spermatophyta</taxon>
        <taxon>Magnoliopsida</taxon>
        <taxon>eudicotyledons</taxon>
        <taxon>Gunneridae</taxon>
        <taxon>Pentapetalae</taxon>
        <taxon>rosids</taxon>
        <taxon>fabids</taxon>
        <taxon>Fabales</taxon>
        <taxon>Fabaceae</taxon>
        <taxon>Papilionoideae</taxon>
        <taxon>50 kb inversion clade</taxon>
        <taxon>NPAAA clade</taxon>
        <taxon>Hologalegina</taxon>
        <taxon>IRL clade</taxon>
        <taxon>Trifolieae</taxon>
        <taxon>Trifolium</taxon>
    </lineage>
</organism>
<comment type="caution">
    <text evidence="1">The sequence shown here is derived from an EMBL/GenBank/DDBJ whole genome shotgun (WGS) entry which is preliminary data.</text>
</comment>
<proteinExistence type="predicted"/>
<dbReference type="Proteomes" id="UP000265520">
    <property type="component" value="Unassembled WGS sequence"/>
</dbReference>
<evidence type="ECO:0000313" key="2">
    <source>
        <dbReference type="Proteomes" id="UP000265520"/>
    </source>
</evidence>
<evidence type="ECO:0000313" key="1">
    <source>
        <dbReference type="EMBL" id="MCI71100.1"/>
    </source>
</evidence>
<protein>
    <submittedName>
        <fullName evidence="1">Uncharacterized protein</fullName>
    </submittedName>
</protein>
<sequence length="72" mass="7830">PILAWQGKIMEHHSVLLVSVAPGVPLCHRAMVLLSKTKYGINHVRCIIDLNSAHIGCEIICSTTETVGVELL</sequence>
<reference evidence="1 2" key="1">
    <citation type="journal article" date="2018" name="Front. Plant Sci.">
        <title>Red Clover (Trifolium pratense) and Zigzag Clover (T. medium) - A Picture of Genomic Similarities and Differences.</title>
        <authorList>
            <person name="Dluhosova J."/>
            <person name="Istvanek J."/>
            <person name="Nedelnik J."/>
            <person name="Repkova J."/>
        </authorList>
    </citation>
    <scope>NUCLEOTIDE SEQUENCE [LARGE SCALE GENOMIC DNA]</scope>
    <source>
        <strain evidence="2">cv. 10/8</strain>
        <tissue evidence="1">Leaf</tissue>
    </source>
</reference>
<accession>A0A392UF84</accession>
<name>A0A392UF84_9FABA</name>
<keyword evidence="2" id="KW-1185">Reference proteome</keyword>
<dbReference type="EMBL" id="LXQA010789520">
    <property type="protein sequence ID" value="MCI71100.1"/>
    <property type="molecule type" value="Genomic_DNA"/>
</dbReference>